<evidence type="ECO:0000313" key="2">
    <source>
        <dbReference type="Proteomes" id="UP000536275"/>
    </source>
</evidence>
<dbReference type="Gene3D" id="2.130.10.10">
    <property type="entry name" value="YVTN repeat-like/Quinoprotein amine dehydrogenase"/>
    <property type="match status" value="1"/>
</dbReference>
<accession>A0A8H6BYJ2</accession>
<gene>
    <name evidence="1" type="ORF">FOB64_003117</name>
</gene>
<dbReference type="InterPro" id="IPR015943">
    <property type="entry name" value="WD40/YVTN_repeat-like_dom_sf"/>
</dbReference>
<protein>
    <submittedName>
        <fullName evidence="1">Mono-functional DNA-alkylating methyl methanesulfonate N-term family protein</fullName>
    </submittedName>
</protein>
<proteinExistence type="predicted"/>
<reference evidence="1 2" key="1">
    <citation type="submission" date="2020-03" db="EMBL/GenBank/DDBJ databases">
        <title>FDA dAtabase for Regulatory Grade micrObial Sequences (FDA-ARGOS): Supporting development and validation of Infectious Disease Dx tests.</title>
        <authorList>
            <person name="Campos J."/>
            <person name="Goldberg B."/>
            <person name="Tallon L."/>
            <person name="Sadzewicz L."/>
            <person name="Vavikolanu K."/>
            <person name="Mehta A."/>
            <person name="Aluvathingal J."/>
            <person name="Nadendla S."/>
            <person name="Nandy P."/>
            <person name="Geyer C."/>
            <person name="Yan Y."/>
            <person name="Sichtig H."/>
        </authorList>
    </citation>
    <scope>NUCLEOTIDE SEQUENCE [LARGE SCALE GENOMIC DNA]</scope>
    <source>
        <strain evidence="1 2">FDAARGOS_656</strain>
    </source>
</reference>
<name>A0A8H6BYJ2_CANAX</name>
<evidence type="ECO:0000313" key="1">
    <source>
        <dbReference type="EMBL" id="KAF6069470.1"/>
    </source>
</evidence>
<dbReference type="Proteomes" id="UP000536275">
    <property type="component" value="Unassembled WGS sequence"/>
</dbReference>
<comment type="caution">
    <text evidence="1">The sequence shown here is derived from an EMBL/GenBank/DDBJ whole genome shotgun (WGS) entry which is preliminary data.</text>
</comment>
<dbReference type="EMBL" id="JABWAD010000037">
    <property type="protein sequence ID" value="KAF6069470.1"/>
    <property type="molecule type" value="Genomic_DNA"/>
</dbReference>
<organism evidence="1 2">
    <name type="scientific">Candida albicans</name>
    <name type="common">Yeast</name>
    <dbReference type="NCBI Taxonomy" id="5476"/>
    <lineage>
        <taxon>Eukaryota</taxon>
        <taxon>Fungi</taxon>
        <taxon>Dikarya</taxon>
        <taxon>Ascomycota</taxon>
        <taxon>Saccharomycotina</taxon>
        <taxon>Pichiomycetes</taxon>
        <taxon>Debaryomycetaceae</taxon>
        <taxon>Candida/Lodderomyces clade</taxon>
        <taxon>Candida</taxon>
    </lineage>
</organism>
<sequence>METDKMDIENEKYRFISLDLYDNKPEKEVKKVLVKQTLLHSPIITNIITDFKVRINKPFKGVSSESFNDEEFQTLIPQEEDSQLDAFGDSDDDDDQLLFGVSNDTTVTLPEQSQQITPQFKTVEVIVKHTSIVVDGIEFSTKSAIRSSCVVKSSTNEDEHHLFISLKSGFLLLIRLYYVPRYYKDNSYEFQTNHNVDNGEGNSIFKPFVIQWWDTGSDQPTPGLESCGSLLKSSPSGLSTVAFSSSRSFRLYMTQSSTGGTVLRNHINIPMDGFLIDACFIEPNATVQTDMLFTLIFTETRRLTINLFLWSNVEGVWQGFSREVLPLENDTEIPVFVAPLTNNCSFLFVSPTKLTIVTIHDIISASYEFKTIEAPWQKSFPTTYHIPKENTSPIEIAKFDEVLISTDTGAIYSIQVIENSFGKCDPIIRVADSISHFVLEKRKENYRMIYASTGGSSKDILIPGLFSSEVLADISNMSKIPYTNAKLLNDFKPWAPLVDVSIIDSKHIKDSKLPLRNEIWGVGGIGRKSKLSQFRFGYTATKKSNTYEKLRKAIGLWKLSVNESNYLLCSLPFETILLEVQASSKDAFVEISDAYLITDNSTIYATVIQDSIIIQITNNSITLSDLVYRKISQFVEFSIVFCEVLQDFLILIVEDTDKQVKIKIYRIVFSEVSPTLEGDTDTDIFKYFELTCEQVLDFQPSMLKACTVKDEELTIAIGGFDGNLHFILFKDGELTILKTHDLIQFSNYSHDEITELSFIIPHDMIVTESEIIIGTQEGYYLKFDIVNGVKNNLQCKQFLRIGSTSVRLCPTSDVKLLLVYSDQLWLLNKYESEYPKRVYFDDNFERSILQSVEIKNTKNNSKWKSLALIRDNGLVLVDVSSFCQPSIRQLSMPDNAKKLIYIPHVSTFLVLYHSNYANSRIKCVDKKSIKVVPHRETNIKYRLTSNMNGGDNETYIFQDDEIPISVCIWEVQRNGSKKSMTTKKILIGCEKRSFDNSCKTTGVVKVLDLKKIRSNSEHNNNNSPDDNFSGVLITELTSFDHDLPVTNILQFNQNIIFTSEGNLYSTSYNELEKRFTPVKLFQTLPSRIISLYVSPSSQKRTLLVSTSNDSIYQFIETSPGVITYMNEDPQPKSFINQINYQSQIFAGDKIRSNITIINMNDDKNSRPFHWDRKNLQISGIARVYSAKLNNNWIQTSNTSINDNNNNAIINDFGGYYEDNDSIYDDEDEDNCVVGVSVNGEIVALRSISQDSNEINSITTKLGMSLEKQVSKLNRPFINKISGTSLLSLNKPKFDYVTNNRFEELVDYDLEELSSIHNSVLNL</sequence>